<keyword evidence="4" id="KW-1185">Reference proteome</keyword>
<reference evidence="3 4" key="1">
    <citation type="submission" date="2019-03" db="EMBL/GenBank/DDBJ databases">
        <title>Rhodosporidium diobovatum UCD-FST 08-225 genome sequencing, assembly, and annotation.</title>
        <authorList>
            <person name="Fakankun I.U."/>
            <person name="Fristensky B."/>
            <person name="Levin D.B."/>
        </authorList>
    </citation>
    <scope>NUCLEOTIDE SEQUENCE [LARGE SCALE GENOMIC DNA]</scope>
    <source>
        <strain evidence="3 4">UCD-FST 08-225</strain>
    </source>
</reference>
<evidence type="ECO:0000313" key="4">
    <source>
        <dbReference type="Proteomes" id="UP000311382"/>
    </source>
</evidence>
<feature type="compositionally biased region" description="Low complexity" evidence="1">
    <location>
        <begin position="200"/>
        <end position="224"/>
    </location>
</feature>
<organism evidence="3 4">
    <name type="scientific">Rhodotorula diobovata</name>
    <dbReference type="NCBI Taxonomy" id="5288"/>
    <lineage>
        <taxon>Eukaryota</taxon>
        <taxon>Fungi</taxon>
        <taxon>Dikarya</taxon>
        <taxon>Basidiomycota</taxon>
        <taxon>Pucciniomycotina</taxon>
        <taxon>Microbotryomycetes</taxon>
        <taxon>Sporidiobolales</taxon>
        <taxon>Sporidiobolaceae</taxon>
        <taxon>Rhodotorula</taxon>
    </lineage>
</organism>
<feature type="transmembrane region" description="Helical" evidence="2">
    <location>
        <begin position="5"/>
        <end position="27"/>
    </location>
</feature>
<gene>
    <name evidence="3" type="ORF">DMC30DRAFT_233089</name>
</gene>
<evidence type="ECO:0000256" key="1">
    <source>
        <dbReference type="SAM" id="MobiDB-lite"/>
    </source>
</evidence>
<dbReference type="AlphaFoldDB" id="A0A5C5FVD4"/>
<sequence>MLCGLLFHVLNIAVLLVVTGATMYYIWPALSTHTFATDLGSLAQYVGAISSAAATVVFVLLAVFRSSTWLAGLASLFAITDAVCYFTWGLKGTLDTICTGAQSLTNEVSADASALIGKYSPCSAEWMRTALIVVRLLDPFFLQRRQRTDLRILTLLHPRSGFHANLLRQTPSVHAHPHQIVSVSGSLQLSIALTALSNSGCSSSRGGASGPAAAAAPAQSLGRPATGGMRSLGTRLAHRRGRYARVGGTRSSAGLAGSDEDEDEERRLRGRGDGQGSSGEGESDLDEAPWTEEGRRAPRVVV</sequence>
<dbReference type="Proteomes" id="UP000311382">
    <property type="component" value="Unassembled WGS sequence"/>
</dbReference>
<protein>
    <submittedName>
        <fullName evidence="3">Uncharacterized protein</fullName>
    </submittedName>
</protein>
<evidence type="ECO:0000313" key="3">
    <source>
        <dbReference type="EMBL" id="TNY20798.1"/>
    </source>
</evidence>
<evidence type="ECO:0000256" key="2">
    <source>
        <dbReference type="SAM" id="Phobius"/>
    </source>
</evidence>
<keyword evidence="2" id="KW-0812">Transmembrane</keyword>
<feature type="transmembrane region" description="Helical" evidence="2">
    <location>
        <begin position="70"/>
        <end position="88"/>
    </location>
</feature>
<feature type="transmembrane region" description="Helical" evidence="2">
    <location>
        <begin position="42"/>
        <end position="63"/>
    </location>
</feature>
<accession>A0A5C5FVD4</accession>
<comment type="caution">
    <text evidence="3">The sequence shown here is derived from an EMBL/GenBank/DDBJ whole genome shotgun (WGS) entry which is preliminary data.</text>
</comment>
<keyword evidence="2" id="KW-1133">Transmembrane helix</keyword>
<feature type="compositionally biased region" description="Acidic residues" evidence="1">
    <location>
        <begin position="281"/>
        <end position="290"/>
    </location>
</feature>
<keyword evidence="2" id="KW-0472">Membrane</keyword>
<proteinExistence type="predicted"/>
<dbReference type="EMBL" id="SOZI01000057">
    <property type="protein sequence ID" value="TNY20798.1"/>
    <property type="molecule type" value="Genomic_DNA"/>
</dbReference>
<name>A0A5C5FVD4_9BASI</name>
<feature type="region of interest" description="Disordered" evidence="1">
    <location>
        <begin position="200"/>
        <end position="302"/>
    </location>
</feature>